<dbReference type="AlphaFoldDB" id="E7CR61"/>
<dbReference type="InterPro" id="IPR002138">
    <property type="entry name" value="Pept_C14_p10"/>
</dbReference>
<name>E7CR61_ERISI</name>
<dbReference type="OrthoDB" id="6097640at2759"/>
<dbReference type="InterPro" id="IPR015917">
    <property type="entry name" value="Pept_C14A"/>
</dbReference>
<dbReference type="InterPro" id="IPR002110">
    <property type="entry name" value="Ankyrin_rpt"/>
</dbReference>
<comment type="similarity">
    <text evidence="1 2">Belongs to the peptidase C14A family.</text>
</comment>
<dbReference type="InterPro" id="IPR002398">
    <property type="entry name" value="Pept_C14"/>
</dbReference>
<dbReference type="GO" id="GO:0072559">
    <property type="term" value="C:NLRP3 inflammasome complex"/>
    <property type="evidence" value="ECO:0007669"/>
    <property type="project" value="TreeGrafter"/>
</dbReference>
<reference evidence="6" key="1">
    <citation type="journal article" date="2011" name="Fish Shellfish Immunol.">
        <title>Molecular cloning, characterization and expression analysis of two apoptosis genes, caspase and nm23, involved in the antibacterial response in Chinese mitten crab, Eriocheir sinensis.</title>
        <authorList>
            <person name="Jin X.K."/>
            <person name="Li W.W."/>
            <person name="He L."/>
            <person name="Lu W."/>
            <person name="Chen L.L."/>
            <person name="Wang Y."/>
            <person name="Jiang H."/>
            <person name="Wang Q."/>
        </authorList>
    </citation>
    <scope>NUCLEOTIDE SEQUENCE</scope>
</reference>
<feature type="domain" description="Caspase family p20" evidence="5">
    <location>
        <begin position="145"/>
        <end position="272"/>
    </location>
</feature>
<evidence type="ECO:0000259" key="5">
    <source>
        <dbReference type="PROSITE" id="PS50208"/>
    </source>
</evidence>
<accession>E7CR61</accession>
<dbReference type="InterPro" id="IPR036770">
    <property type="entry name" value="Ankyrin_rpt-contain_sf"/>
</dbReference>
<feature type="domain" description="Caspase family p10" evidence="4">
    <location>
        <begin position="283"/>
        <end position="367"/>
    </location>
</feature>
<evidence type="ECO:0000259" key="4">
    <source>
        <dbReference type="PROSITE" id="PS50207"/>
    </source>
</evidence>
<dbReference type="Gene3D" id="3.40.50.1460">
    <property type="match status" value="1"/>
</dbReference>
<dbReference type="PANTHER" id="PTHR47901:SF3">
    <property type="entry name" value="CASPASE-1"/>
    <property type="match status" value="1"/>
</dbReference>
<evidence type="ECO:0000313" key="6">
    <source>
        <dbReference type="EMBL" id="ADM45311.1"/>
    </source>
</evidence>
<dbReference type="SUPFAM" id="SSF48403">
    <property type="entry name" value="Ankyrin repeat"/>
    <property type="match status" value="1"/>
</dbReference>
<dbReference type="SMART" id="SM00115">
    <property type="entry name" value="CASc"/>
    <property type="match status" value="1"/>
</dbReference>
<dbReference type="PROSITE" id="PS50207">
    <property type="entry name" value="CASPASE_P10"/>
    <property type="match status" value="1"/>
</dbReference>
<evidence type="ECO:0000256" key="2">
    <source>
        <dbReference type="RuleBase" id="RU003971"/>
    </source>
</evidence>
<sequence>MLLERGADPNARDNTGWTLLFMAARAGSLPVVKWLVEELDADPRPEINGRNAEKLAESKKHLEVAEYLRNVLRNLPDPIKEGPSLKKSPSGTSKRDSKKLSVQANSLHESYWVSGGAVGPAKLKVKYVQNLVQPSRDVYDTTTDPPGLVLLLNYRNFSEGTHPKREGAEYDTINLVSVFEQMGYEVESHENKTWEETIWCLKEFSESERLKKVGCAIVVVSSHGGNEKRSFSTSDCQDVSVDYIHNLFIENQCREVREMAKLFFFQFCRGDFSPEYHVELQMDNLRRAAPENIISFFSTSDGFVSYRAPLRGSKFLLVLCEVLAENAHAECLDELFREVQRRYSMDELRATPEKQDLNFMKKFYFNPRPREC</sequence>
<protein>
    <submittedName>
        <fullName evidence="6">Caspase</fullName>
    </submittedName>
</protein>
<dbReference type="PANTHER" id="PTHR47901">
    <property type="entry name" value="CASPASE RECRUITMENT DOMAIN-CONTAINING PROTEIN 18"/>
    <property type="match status" value="1"/>
</dbReference>
<dbReference type="GO" id="GO:0004197">
    <property type="term" value="F:cysteine-type endopeptidase activity"/>
    <property type="evidence" value="ECO:0007669"/>
    <property type="project" value="InterPro"/>
</dbReference>
<dbReference type="Gene3D" id="1.25.40.20">
    <property type="entry name" value="Ankyrin repeat-containing domain"/>
    <property type="match status" value="1"/>
</dbReference>
<dbReference type="GO" id="GO:0072557">
    <property type="term" value="C:IPAF inflammasome complex"/>
    <property type="evidence" value="ECO:0007669"/>
    <property type="project" value="TreeGrafter"/>
</dbReference>
<organism evidence="6">
    <name type="scientific">Eriocheir sinensis</name>
    <name type="common">Chinese mitten crab</name>
    <dbReference type="NCBI Taxonomy" id="95602"/>
    <lineage>
        <taxon>Eukaryota</taxon>
        <taxon>Metazoa</taxon>
        <taxon>Ecdysozoa</taxon>
        <taxon>Arthropoda</taxon>
        <taxon>Crustacea</taxon>
        <taxon>Multicrustacea</taxon>
        <taxon>Malacostraca</taxon>
        <taxon>Eumalacostraca</taxon>
        <taxon>Eucarida</taxon>
        <taxon>Decapoda</taxon>
        <taxon>Pleocyemata</taxon>
        <taxon>Brachyura</taxon>
        <taxon>Eubrachyura</taxon>
        <taxon>Grapsoidea</taxon>
        <taxon>Varunidae</taxon>
        <taxon>Eriocheir</taxon>
    </lineage>
</organism>
<feature type="region of interest" description="Disordered" evidence="3">
    <location>
        <begin position="78"/>
        <end position="100"/>
    </location>
</feature>
<dbReference type="SMR" id="E7CR61"/>
<evidence type="ECO:0000256" key="1">
    <source>
        <dbReference type="ARBA" id="ARBA00010134"/>
    </source>
</evidence>
<dbReference type="InterPro" id="IPR011600">
    <property type="entry name" value="Pept_C14_caspase"/>
</dbReference>
<dbReference type="PRINTS" id="PR00376">
    <property type="entry name" value="IL1BCENZYME"/>
</dbReference>
<dbReference type="Pfam" id="PF00656">
    <property type="entry name" value="Peptidase_C14"/>
    <property type="match status" value="1"/>
</dbReference>
<dbReference type="SUPFAM" id="SSF52129">
    <property type="entry name" value="Caspase-like"/>
    <property type="match status" value="1"/>
</dbReference>
<dbReference type="PROSITE" id="PS50208">
    <property type="entry name" value="CASPASE_P20"/>
    <property type="match status" value="1"/>
</dbReference>
<evidence type="ECO:0000256" key="3">
    <source>
        <dbReference type="SAM" id="MobiDB-lite"/>
    </source>
</evidence>
<dbReference type="Pfam" id="PF12796">
    <property type="entry name" value="Ank_2"/>
    <property type="match status" value="1"/>
</dbReference>
<dbReference type="InterPro" id="IPR029030">
    <property type="entry name" value="Caspase-like_dom_sf"/>
</dbReference>
<dbReference type="GO" id="GO:0097169">
    <property type="term" value="C:AIM2 inflammasome complex"/>
    <property type="evidence" value="ECO:0007669"/>
    <property type="project" value="TreeGrafter"/>
</dbReference>
<dbReference type="EMBL" id="HM483599">
    <property type="protein sequence ID" value="ADM45311.1"/>
    <property type="molecule type" value="mRNA"/>
</dbReference>
<dbReference type="InterPro" id="IPR001309">
    <property type="entry name" value="Pept_C14_p20"/>
</dbReference>
<dbReference type="GO" id="GO:0006508">
    <property type="term" value="P:proteolysis"/>
    <property type="evidence" value="ECO:0007669"/>
    <property type="project" value="InterPro"/>
</dbReference>
<proteinExistence type="evidence at transcript level"/>